<dbReference type="InterPro" id="IPR002495">
    <property type="entry name" value="Glyco_trans_8"/>
</dbReference>
<organism evidence="4 5">
    <name type="scientific">Psittacicella hinzii</name>
    <dbReference type="NCBI Taxonomy" id="2028575"/>
    <lineage>
        <taxon>Bacteria</taxon>
        <taxon>Pseudomonadati</taxon>
        <taxon>Pseudomonadota</taxon>
        <taxon>Gammaproteobacteria</taxon>
        <taxon>Pasteurellales</taxon>
        <taxon>Psittacicellaceae</taxon>
        <taxon>Psittacicella</taxon>
    </lineage>
</organism>
<dbReference type="InterPro" id="IPR029044">
    <property type="entry name" value="Nucleotide-diphossugar_trans"/>
</dbReference>
<comment type="caution">
    <text evidence="4">The sequence shown here is derived from an EMBL/GenBank/DDBJ whole genome shotgun (WGS) entry which is preliminary data.</text>
</comment>
<keyword evidence="1" id="KW-0328">Glycosyltransferase</keyword>
<dbReference type="AlphaFoldDB" id="A0A3A1Y3Z2"/>
<accession>A0A3A1Y3Z2</accession>
<dbReference type="RefSeq" id="WP_119525328.1">
    <property type="nucleotide sequence ID" value="NZ_NRHC01000066.1"/>
</dbReference>
<dbReference type="SUPFAM" id="SSF53448">
    <property type="entry name" value="Nucleotide-diphospho-sugar transferases"/>
    <property type="match status" value="1"/>
</dbReference>
<dbReference type="OrthoDB" id="9807549at2"/>
<proteinExistence type="predicted"/>
<dbReference type="EMBL" id="NRHC01000066">
    <property type="protein sequence ID" value="RIY32130.1"/>
    <property type="molecule type" value="Genomic_DNA"/>
</dbReference>
<gene>
    <name evidence="4" type="ORF">CKF54_05320</name>
</gene>
<keyword evidence="5" id="KW-1185">Reference proteome</keyword>
<evidence type="ECO:0000256" key="3">
    <source>
        <dbReference type="ARBA" id="ARBA00022723"/>
    </source>
</evidence>
<dbReference type="Proteomes" id="UP000265691">
    <property type="component" value="Unassembled WGS sequence"/>
</dbReference>
<evidence type="ECO:0000256" key="2">
    <source>
        <dbReference type="ARBA" id="ARBA00022679"/>
    </source>
</evidence>
<dbReference type="Pfam" id="PF01501">
    <property type="entry name" value="Glyco_transf_8"/>
    <property type="match status" value="1"/>
</dbReference>
<reference evidence="4 5" key="1">
    <citation type="submission" date="2017-08" db="EMBL/GenBank/DDBJ databases">
        <title>Reclassification of Bisgaard taxon 37 and 44.</title>
        <authorList>
            <person name="Christensen H."/>
        </authorList>
    </citation>
    <scope>NUCLEOTIDE SEQUENCE [LARGE SCALE GENOMIC DNA]</scope>
    <source>
        <strain evidence="4 5">B96_3</strain>
    </source>
</reference>
<sequence length="400" mass="47353">MNQLAFNTNDTFLEHLEVLLKNYISFNRQPFRAIIIHNIADADNSPYVQKFCQAFADYPNIELKFHYLDSNDLLKLGLSEKQAKNVANYRLLLPTLPYHGTVLYLDIDMMITGNIEELFKPSVLQGKSLGIVSDTCNYADTFMKYRFFNERFIPELLACKFTPDNQYFNSGLLLVDLDKLRERGQAEYQANDVWSVNLGKYLDRPTLLPDQDFLNIVHYQDKTFLDWQYNYPMKFLISQRYTLQYFGWDKTHAKALADKKIPAPYIPKILHFLEKNKQWNSTAPEWIDYYNFYAKQSVGEILAQPVEFYQEKIEEILAAYGYLPSLIDLGDAELFRLGREERFKAWTKKDWQQNPFFLNIHYFRIPKFFARHSLKKRINSANNQVLLDFNQNLYARVKNK</sequence>
<evidence type="ECO:0000313" key="4">
    <source>
        <dbReference type="EMBL" id="RIY32130.1"/>
    </source>
</evidence>
<dbReference type="GO" id="GO:0016757">
    <property type="term" value="F:glycosyltransferase activity"/>
    <property type="evidence" value="ECO:0007669"/>
    <property type="project" value="UniProtKB-KW"/>
</dbReference>
<dbReference type="Gene3D" id="3.90.550.10">
    <property type="entry name" value="Spore Coat Polysaccharide Biosynthesis Protein SpsA, Chain A"/>
    <property type="match status" value="1"/>
</dbReference>
<evidence type="ECO:0000256" key="1">
    <source>
        <dbReference type="ARBA" id="ARBA00022676"/>
    </source>
</evidence>
<name>A0A3A1Y3Z2_9GAMM</name>
<dbReference type="PANTHER" id="PTHR13778:SF47">
    <property type="entry name" value="LIPOPOLYSACCHARIDE 1,3-GALACTOSYLTRANSFERASE"/>
    <property type="match status" value="1"/>
</dbReference>
<keyword evidence="3" id="KW-0479">Metal-binding</keyword>
<dbReference type="PANTHER" id="PTHR13778">
    <property type="entry name" value="GLYCOSYLTRANSFERASE 8 DOMAIN-CONTAINING PROTEIN"/>
    <property type="match status" value="1"/>
</dbReference>
<evidence type="ECO:0000313" key="5">
    <source>
        <dbReference type="Proteomes" id="UP000265691"/>
    </source>
</evidence>
<dbReference type="InterPro" id="IPR050748">
    <property type="entry name" value="Glycosyltrans_8_dom-fam"/>
</dbReference>
<keyword evidence="2" id="KW-0808">Transferase</keyword>
<dbReference type="GO" id="GO:0046872">
    <property type="term" value="F:metal ion binding"/>
    <property type="evidence" value="ECO:0007669"/>
    <property type="project" value="UniProtKB-KW"/>
</dbReference>
<protein>
    <submittedName>
        <fullName evidence="4">Uncharacterized protein</fullName>
    </submittedName>
</protein>